<evidence type="ECO:0000256" key="5">
    <source>
        <dbReference type="ARBA" id="ARBA00022764"/>
    </source>
</evidence>
<evidence type="ECO:0000313" key="10">
    <source>
        <dbReference type="Proteomes" id="UP000268051"/>
    </source>
</evidence>
<evidence type="ECO:0000259" key="7">
    <source>
        <dbReference type="Pfam" id="PF00345"/>
    </source>
</evidence>
<evidence type="ECO:0000256" key="6">
    <source>
        <dbReference type="ARBA" id="ARBA00023186"/>
    </source>
</evidence>
<evidence type="ECO:0000256" key="3">
    <source>
        <dbReference type="ARBA" id="ARBA00022558"/>
    </source>
</evidence>
<comment type="subcellular location">
    <subcellularLocation>
        <location evidence="1">Periplasm</location>
    </subcellularLocation>
</comment>
<dbReference type="Pfam" id="PF00345">
    <property type="entry name" value="PapD_N"/>
    <property type="match status" value="1"/>
</dbReference>
<protein>
    <submittedName>
        <fullName evidence="9">Molecular chaperone</fullName>
    </submittedName>
</protein>
<dbReference type="Proteomes" id="UP000268051">
    <property type="component" value="Unassembled WGS sequence"/>
</dbReference>
<organism evidence="9 10">
    <name type="scientific">Kluyvera ascorbata</name>
    <dbReference type="NCBI Taxonomy" id="51288"/>
    <lineage>
        <taxon>Bacteria</taxon>
        <taxon>Pseudomonadati</taxon>
        <taxon>Pseudomonadota</taxon>
        <taxon>Gammaproteobacteria</taxon>
        <taxon>Enterobacterales</taxon>
        <taxon>Enterobacteriaceae</taxon>
        <taxon>Kluyvera</taxon>
    </lineage>
</organism>
<keyword evidence="4" id="KW-0732">Signal</keyword>
<dbReference type="GO" id="GO:0071555">
    <property type="term" value="P:cell wall organization"/>
    <property type="evidence" value="ECO:0007669"/>
    <property type="project" value="InterPro"/>
</dbReference>
<dbReference type="GO" id="GO:0030288">
    <property type="term" value="C:outer membrane-bounded periplasmic space"/>
    <property type="evidence" value="ECO:0007669"/>
    <property type="project" value="InterPro"/>
</dbReference>
<dbReference type="PANTHER" id="PTHR30251">
    <property type="entry name" value="PILUS ASSEMBLY CHAPERONE"/>
    <property type="match status" value="1"/>
</dbReference>
<dbReference type="FunFam" id="2.60.40.10:FF:000458">
    <property type="entry name" value="Molecular chaperone FimC"/>
    <property type="match status" value="1"/>
</dbReference>
<dbReference type="InterPro" id="IPR008962">
    <property type="entry name" value="PapD-like_sf"/>
</dbReference>
<dbReference type="InterPro" id="IPR036316">
    <property type="entry name" value="Pili_assmbl_chap_C_dom_sf"/>
</dbReference>
<evidence type="ECO:0000256" key="1">
    <source>
        <dbReference type="ARBA" id="ARBA00004418"/>
    </source>
</evidence>
<dbReference type="InterPro" id="IPR001829">
    <property type="entry name" value="Pili_assmbl_chaperone_bac"/>
</dbReference>
<dbReference type="AlphaFoldDB" id="A0A3N2RYS8"/>
<dbReference type="InterPro" id="IPR013783">
    <property type="entry name" value="Ig-like_fold"/>
</dbReference>
<keyword evidence="3" id="KW-1029">Fimbrium biogenesis</keyword>
<evidence type="ECO:0000313" key="9">
    <source>
        <dbReference type="EMBL" id="ROU12418.1"/>
    </source>
</evidence>
<accession>A0A3N2RYS8</accession>
<sequence length="215" mass="24249">MASVTLVGTRIIYNSASKEKTLQFSNQDNKPSLVQIWVDSKAKNSSPDKASAPFIITPPIFRIDAKKSQLVRIMFSGKEKLPADRESVFYFNFLQVPAVNDKDKDKNKLLLMVTNNLKLFYRPVNLQGDPNQMADNLLVSRTGNSLTIKNPMPFHANISSATIVSNNKIQNIKNIKMIAPFSSQDFPIQGTFKKSQVTLKVINDYGVEIKRTYDF</sequence>
<evidence type="ECO:0000259" key="8">
    <source>
        <dbReference type="Pfam" id="PF02753"/>
    </source>
</evidence>
<dbReference type="PANTHER" id="PTHR30251:SF25">
    <property type="entry name" value="FIMBRIAE CHAPARONE"/>
    <property type="match status" value="1"/>
</dbReference>
<proteinExistence type="inferred from homology"/>
<name>A0A3N2RYS8_9ENTR</name>
<dbReference type="InterPro" id="IPR016148">
    <property type="entry name" value="Pili_assmbl_chaperone_C"/>
</dbReference>
<dbReference type="Gene3D" id="2.60.40.10">
    <property type="entry name" value="Immunoglobulins"/>
    <property type="match status" value="2"/>
</dbReference>
<reference evidence="9 10" key="1">
    <citation type="submission" date="2018-10" db="EMBL/GenBank/DDBJ databases">
        <title>Horizontal transference of carbapenem resistance between Klebsiella pneumoniae and Kluyvera ascorbata during abdominal infection: a case report.</title>
        <authorList>
            <person name="Raro O.H.F."/>
            <person name="Lima-Morales D."/>
            <person name="Barth A.L."/>
            <person name="Paim T.G.S."/>
            <person name="Mott M.P."/>
            <person name="Riche C.V.W."/>
            <person name="Teixeira U.F."/>
            <person name="Waechter F."/>
            <person name="Dias C.A.G."/>
        </authorList>
    </citation>
    <scope>NUCLEOTIDE SEQUENCE [LARGE SCALE GENOMIC DNA]</scope>
    <source>
        <strain evidence="9 10">OT2</strain>
    </source>
</reference>
<feature type="domain" description="Pili assembly chaperone C-terminal" evidence="8">
    <location>
        <begin position="148"/>
        <end position="208"/>
    </location>
</feature>
<evidence type="ECO:0000256" key="2">
    <source>
        <dbReference type="ARBA" id="ARBA00007399"/>
    </source>
</evidence>
<feature type="domain" description="Pili assembly chaperone N-terminal" evidence="7">
    <location>
        <begin position="4"/>
        <end position="126"/>
    </location>
</feature>
<dbReference type="OrthoDB" id="9131059at2"/>
<comment type="similarity">
    <text evidence="2">Belongs to the periplasmic pilus chaperone family.</text>
</comment>
<gene>
    <name evidence="9" type="ORF">EB837_16190</name>
</gene>
<dbReference type="PRINTS" id="PR00969">
    <property type="entry name" value="CHAPERONPILI"/>
</dbReference>
<comment type="caution">
    <text evidence="9">The sequence shown here is derived from an EMBL/GenBank/DDBJ whole genome shotgun (WGS) entry which is preliminary data.</text>
</comment>
<dbReference type="SUPFAM" id="SSF49354">
    <property type="entry name" value="PapD-like"/>
    <property type="match status" value="1"/>
</dbReference>
<keyword evidence="6" id="KW-0143">Chaperone</keyword>
<dbReference type="InterPro" id="IPR016147">
    <property type="entry name" value="Pili_assmbl_chaperone_N"/>
</dbReference>
<dbReference type="EMBL" id="RHFN01000018">
    <property type="protein sequence ID" value="ROU12418.1"/>
    <property type="molecule type" value="Genomic_DNA"/>
</dbReference>
<dbReference type="InterPro" id="IPR050643">
    <property type="entry name" value="Periplasmic_pilus_chap"/>
</dbReference>
<dbReference type="SUPFAM" id="SSF49584">
    <property type="entry name" value="Periplasmic chaperone C-domain"/>
    <property type="match status" value="1"/>
</dbReference>
<dbReference type="Pfam" id="PF02753">
    <property type="entry name" value="PapD_C"/>
    <property type="match status" value="1"/>
</dbReference>
<evidence type="ECO:0000256" key="4">
    <source>
        <dbReference type="ARBA" id="ARBA00022729"/>
    </source>
</evidence>
<keyword evidence="5" id="KW-0574">Periplasm</keyword>